<feature type="domain" description="ABC1 atypical kinase-like" evidence="3">
    <location>
        <begin position="99"/>
        <end position="344"/>
    </location>
</feature>
<proteinExistence type="inferred from homology"/>
<dbReference type="InterPro" id="IPR004147">
    <property type="entry name" value="ABC1_dom"/>
</dbReference>
<protein>
    <submittedName>
        <fullName evidence="4">Ubiquinone biosynthesis protein UbiB</fullName>
    </submittedName>
</protein>
<evidence type="ECO:0000256" key="2">
    <source>
        <dbReference type="SAM" id="Phobius"/>
    </source>
</evidence>
<evidence type="ECO:0000259" key="3">
    <source>
        <dbReference type="Pfam" id="PF03109"/>
    </source>
</evidence>
<dbReference type="CDD" id="cd05121">
    <property type="entry name" value="ABC1_ADCK3-like"/>
    <property type="match status" value="1"/>
</dbReference>
<keyword evidence="2" id="KW-1133">Transmembrane helix</keyword>
<gene>
    <name evidence="4" type="ORF">ED236_07660</name>
</gene>
<feature type="transmembrane region" description="Helical" evidence="2">
    <location>
        <begin position="539"/>
        <end position="559"/>
    </location>
</feature>
<dbReference type="PANTHER" id="PTHR10566">
    <property type="entry name" value="CHAPERONE-ACTIVITY OF BC1 COMPLEX CABC1 -RELATED"/>
    <property type="match status" value="1"/>
</dbReference>
<evidence type="ECO:0000313" key="5">
    <source>
        <dbReference type="Proteomes" id="UP000275137"/>
    </source>
</evidence>
<feature type="transmembrane region" description="Helical" evidence="2">
    <location>
        <begin position="508"/>
        <end position="527"/>
    </location>
</feature>
<keyword evidence="5" id="KW-1185">Reference proteome</keyword>
<sequence>MIRNTLALLRDFKRLRTIAGILMRYGWSDVARRLGKGSIIAWTGKALSSKTSQEMMTLPSAVRARLALQELGPTFVKLGQVLATRPDIFPPEWVDEFAKLQDQVPPVALSELMPDLEAALGNSPFIIFREFEAVPIAGASIAQVHLARLHDGTRVVVKIRRPNVTARIEADLRLLAQLARLIELEFAEAARFRPTEIVSQFSKSLLRELDLAMEGRNTERFAQNFSTDPNVSFARIHWDYTSERILVMDHIDGIPANELERASAAGLDLKRLADLGASTVLKMVLIDGFFHADPHPGNIFFLQDNRLAIIDCGMVGRVTMERRGQIADMLAALVSRDIETLREILIQWAGDSGQEELHIDESRLSADIDEFISSYESAPLKHMRFSVLLNDLTSIMRENQLAVPPDLTMLFKALVTLEGLGRQLDPDFQIVGHLTPIVKKIIIDRYRPGALLKRGRRGLTRAMSAASGLPGDISQLLRAGARGRLKLNLDLKRLDHFGHQLDHSTNRLTMALISAALIVGSSIVMTVKGGPTLFGLPAFGFMGFFLAFLIGIGLVISIWRSGRD</sequence>
<organism evidence="4 5">
    <name type="scientific">Pseudomethylobacillus aquaticus</name>
    <dbReference type="NCBI Taxonomy" id="2676064"/>
    <lineage>
        <taxon>Bacteria</taxon>
        <taxon>Pseudomonadati</taxon>
        <taxon>Pseudomonadota</taxon>
        <taxon>Betaproteobacteria</taxon>
        <taxon>Nitrosomonadales</taxon>
        <taxon>Methylophilaceae</taxon>
        <taxon>Pseudomethylobacillus</taxon>
    </lineage>
</organism>
<dbReference type="RefSeq" id="WP_123237366.1">
    <property type="nucleotide sequence ID" value="NZ_RJVP01000003.1"/>
</dbReference>
<keyword evidence="4" id="KW-0830">Ubiquinone</keyword>
<comment type="similarity">
    <text evidence="1">Belongs to the protein kinase superfamily. ADCK protein kinase family.</text>
</comment>
<evidence type="ECO:0000256" key="1">
    <source>
        <dbReference type="ARBA" id="ARBA00009670"/>
    </source>
</evidence>
<keyword evidence="2" id="KW-0472">Membrane</keyword>
<dbReference type="SUPFAM" id="SSF56112">
    <property type="entry name" value="Protein kinase-like (PK-like)"/>
    <property type="match status" value="1"/>
</dbReference>
<reference evidence="4 5" key="1">
    <citation type="submission" date="2018-10" db="EMBL/GenBank/DDBJ databases">
        <authorList>
            <person name="Chen W.-M."/>
        </authorList>
    </citation>
    <scope>NUCLEOTIDE SEQUENCE [LARGE SCALE GENOMIC DNA]</scope>
    <source>
        <strain evidence="4 5">H-5</strain>
    </source>
</reference>
<name>A0A3N0V118_9PROT</name>
<dbReference type="InterPro" id="IPR050154">
    <property type="entry name" value="UbiB_kinase"/>
</dbReference>
<comment type="caution">
    <text evidence="4">The sequence shown here is derived from an EMBL/GenBank/DDBJ whole genome shotgun (WGS) entry which is preliminary data.</text>
</comment>
<dbReference type="Proteomes" id="UP000275137">
    <property type="component" value="Unassembled WGS sequence"/>
</dbReference>
<dbReference type="EMBL" id="RJVP01000003">
    <property type="protein sequence ID" value="ROH86302.1"/>
    <property type="molecule type" value="Genomic_DNA"/>
</dbReference>
<dbReference type="InterPro" id="IPR011009">
    <property type="entry name" value="Kinase-like_dom_sf"/>
</dbReference>
<dbReference type="AlphaFoldDB" id="A0A3N0V118"/>
<dbReference type="PANTHER" id="PTHR10566:SF113">
    <property type="entry name" value="PROTEIN ACTIVITY OF BC1 COMPLEX KINASE 7, CHLOROPLASTIC"/>
    <property type="match status" value="1"/>
</dbReference>
<keyword evidence="2" id="KW-0812">Transmembrane</keyword>
<accession>A0A3N0V118</accession>
<dbReference type="Pfam" id="PF03109">
    <property type="entry name" value="ABC1"/>
    <property type="match status" value="1"/>
</dbReference>
<evidence type="ECO:0000313" key="4">
    <source>
        <dbReference type="EMBL" id="ROH86302.1"/>
    </source>
</evidence>